<keyword evidence="2" id="KW-1185">Reference proteome</keyword>
<gene>
    <name evidence="1" type="ORF">E3T61_18495</name>
</gene>
<accession>A0A4R9BIQ7</accession>
<evidence type="ECO:0000313" key="1">
    <source>
        <dbReference type="EMBL" id="TFD85010.1"/>
    </source>
</evidence>
<protein>
    <submittedName>
        <fullName evidence="1">Uncharacterized protein</fullName>
    </submittedName>
</protein>
<proteinExistence type="predicted"/>
<evidence type="ECO:0000313" key="2">
    <source>
        <dbReference type="Proteomes" id="UP000298468"/>
    </source>
</evidence>
<comment type="caution">
    <text evidence="1">The sequence shown here is derived from an EMBL/GenBank/DDBJ whole genome shotgun (WGS) entry which is preliminary data.</text>
</comment>
<dbReference type="RefSeq" id="WP_134642323.1">
    <property type="nucleotide sequence ID" value="NZ_SOHM01000039.1"/>
</dbReference>
<dbReference type="Proteomes" id="UP000298468">
    <property type="component" value="Unassembled WGS sequence"/>
</dbReference>
<organism evidence="1 2">
    <name type="scientific">Cryobacterium lactosi</name>
    <dbReference type="NCBI Taxonomy" id="1259202"/>
    <lineage>
        <taxon>Bacteria</taxon>
        <taxon>Bacillati</taxon>
        <taxon>Actinomycetota</taxon>
        <taxon>Actinomycetes</taxon>
        <taxon>Micrococcales</taxon>
        <taxon>Microbacteriaceae</taxon>
        <taxon>Cryobacterium</taxon>
    </lineage>
</organism>
<sequence>MNHTINELRKTASVGETPKVRAYLEAHPGWADEPATSLILAGFSNEEFAYLADLSLVQPRAELVTL</sequence>
<dbReference type="AlphaFoldDB" id="A0A4R9BIQ7"/>
<dbReference type="EMBL" id="SOHM01000039">
    <property type="protein sequence ID" value="TFD85010.1"/>
    <property type="molecule type" value="Genomic_DNA"/>
</dbReference>
<reference evidence="1 2" key="1">
    <citation type="submission" date="2019-03" db="EMBL/GenBank/DDBJ databases">
        <title>Genomics of glacier-inhabiting Cryobacterium strains.</title>
        <authorList>
            <person name="Liu Q."/>
            <person name="Xin Y.-H."/>
        </authorList>
    </citation>
    <scope>NUCLEOTIDE SEQUENCE [LARGE SCALE GENOMIC DNA]</scope>
    <source>
        <strain evidence="1 2">Sr59</strain>
    </source>
</reference>
<name>A0A4R9BIQ7_9MICO</name>